<dbReference type="InterPro" id="IPR036388">
    <property type="entry name" value="WH-like_DNA-bd_sf"/>
</dbReference>
<evidence type="ECO:0000259" key="5">
    <source>
        <dbReference type="PROSITE" id="PS50931"/>
    </source>
</evidence>
<comment type="similarity">
    <text evidence="1">Belongs to the LysR transcriptional regulatory family.</text>
</comment>
<evidence type="ECO:0000256" key="2">
    <source>
        <dbReference type="ARBA" id="ARBA00023015"/>
    </source>
</evidence>
<dbReference type="GO" id="GO:0000976">
    <property type="term" value="F:transcription cis-regulatory region binding"/>
    <property type="evidence" value="ECO:0007669"/>
    <property type="project" value="TreeGrafter"/>
</dbReference>
<dbReference type="Pfam" id="PF03466">
    <property type="entry name" value="LysR_substrate"/>
    <property type="match status" value="1"/>
</dbReference>
<dbReference type="InterPro" id="IPR005119">
    <property type="entry name" value="LysR_subst-bd"/>
</dbReference>
<accession>A0A1A8TAF4</accession>
<dbReference type="CDD" id="cd08430">
    <property type="entry name" value="PBP2_IlvY"/>
    <property type="match status" value="1"/>
</dbReference>
<dbReference type="GO" id="GO:0003700">
    <property type="term" value="F:DNA-binding transcription factor activity"/>
    <property type="evidence" value="ECO:0007669"/>
    <property type="project" value="InterPro"/>
</dbReference>
<dbReference type="FunFam" id="1.10.10.10:FF:000001">
    <property type="entry name" value="LysR family transcriptional regulator"/>
    <property type="match status" value="1"/>
</dbReference>
<evidence type="ECO:0000256" key="1">
    <source>
        <dbReference type="ARBA" id="ARBA00009437"/>
    </source>
</evidence>
<dbReference type="Pfam" id="PF00126">
    <property type="entry name" value="HTH_1"/>
    <property type="match status" value="1"/>
</dbReference>
<dbReference type="EMBL" id="FLOC01000006">
    <property type="protein sequence ID" value="SBS29044.1"/>
    <property type="molecule type" value="Genomic_DNA"/>
</dbReference>
<sequence>MGNMNTKALKQFLALAETLHFGRASDECNISVSALSRNIRHLEEEVGVELFSRDNRTVVLTREGQRFVKYARETTSQWNLIRHELTDHSDQLSGEISIYCSVTASYSFLFELLNRFRQVHPHIEIKLHTGDPDKAITRILDGIEEITIAAKPVSMNKGLAFTPITKSPLVFIAPVEQQPNVPTTSPDSKSDWEQVPMILSEGGVSRIRVDDWFSEQNITPNIYAQVAGNEAIVSMVSLGFGIGVVPKIVLDNSPLMDRVQILDVQPELEPYDIGLFTLKKSLKNPLVEAFWALV</sequence>
<dbReference type="InterPro" id="IPR036390">
    <property type="entry name" value="WH_DNA-bd_sf"/>
</dbReference>
<dbReference type="InterPro" id="IPR000847">
    <property type="entry name" value="LysR_HTH_N"/>
</dbReference>
<keyword evidence="4" id="KW-0804">Transcription</keyword>
<gene>
    <name evidence="6" type="primary">cmpR_2</name>
    <name evidence="6" type="ORF">MAQ5080_01271</name>
</gene>
<dbReference type="Gene3D" id="3.40.190.290">
    <property type="match status" value="1"/>
</dbReference>
<dbReference type="InterPro" id="IPR037404">
    <property type="entry name" value="IlvY_PBP2"/>
</dbReference>
<dbReference type="AlphaFoldDB" id="A0A1A8TAF4"/>
<keyword evidence="7" id="KW-1185">Reference proteome</keyword>
<name>A0A1A8TAF4_9GAMM</name>
<evidence type="ECO:0000313" key="6">
    <source>
        <dbReference type="EMBL" id="SBS29044.1"/>
    </source>
</evidence>
<protein>
    <submittedName>
        <fullName evidence="6">HTH-type transcriptional activator CmpR</fullName>
    </submittedName>
</protein>
<dbReference type="NCBIfam" id="NF008722">
    <property type="entry name" value="PRK11716.1"/>
    <property type="match status" value="1"/>
</dbReference>
<evidence type="ECO:0000313" key="7">
    <source>
        <dbReference type="Proteomes" id="UP000092627"/>
    </source>
</evidence>
<dbReference type="SUPFAM" id="SSF46785">
    <property type="entry name" value="Winged helix' DNA-binding domain"/>
    <property type="match status" value="1"/>
</dbReference>
<keyword evidence="3" id="KW-0238">DNA-binding</keyword>
<evidence type="ECO:0000256" key="3">
    <source>
        <dbReference type="ARBA" id="ARBA00023125"/>
    </source>
</evidence>
<reference evidence="6 7" key="1">
    <citation type="submission" date="2016-06" db="EMBL/GenBank/DDBJ databases">
        <authorList>
            <person name="Kjaerup R.B."/>
            <person name="Dalgaard T.S."/>
            <person name="Juul-Madsen H.R."/>
        </authorList>
    </citation>
    <scope>NUCLEOTIDE SEQUENCE [LARGE SCALE GENOMIC DNA]</scope>
    <source>
        <strain evidence="6 7">CECT 5080</strain>
    </source>
</reference>
<dbReference type="Proteomes" id="UP000092627">
    <property type="component" value="Unassembled WGS sequence"/>
</dbReference>
<feature type="domain" description="HTH lysR-type" evidence="5">
    <location>
        <begin position="4"/>
        <end position="61"/>
    </location>
</feature>
<dbReference type="Gene3D" id="1.10.10.10">
    <property type="entry name" value="Winged helix-like DNA-binding domain superfamily/Winged helix DNA-binding domain"/>
    <property type="match status" value="1"/>
</dbReference>
<dbReference type="PANTHER" id="PTHR30126">
    <property type="entry name" value="HTH-TYPE TRANSCRIPTIONAL REGULATOR"/>
    <property type="match status" value="1"/>
</dbReference>
<proteinExistence type="inferred from homology"/>
<dbReference type="STRING" id="295068.MAQ5080_01271"/>
<organism evidence="6 7">
    <name type="scientific">Marinomonas aquimarina</name>
    <dbReference type="NCBI Taxonomy" id="295068"/>
    <lineage>
        <taxon>Bacteria</taxon>
        <taxon>Pseudomonadati</taxon>
        <taxon>Pseudomonadota</taxon>
        <taxon>Gammaproteobacteria</taxon>
        <taxon>Oceanospirillales</taxon>
        <taxon>Oceanospirillaceae</taxon>
        <taxon>Marinomonas</taxon>
    </lineage>
</organism>
<dbReference type="PROSITE" id="PS50931">
    <property type="entry name" value="HTH_LYSR"/>
    <property type="match status" value="1"/>
</dbReference>
<dbReference type="PANTHER" id="PTHR30126:SF81">
    <property type="entry name" value="HTH-TYPE TRANSCRIPTIONAL REGULATOR ILVY"/>
    <property type="match status" value="1"/>
</dbReference>
<evidence type="ECO:0000256" key="4">
    <source>
        <dbReference type="ARBA" id="ARBA00023163"/>
    </source>
</evidence>
<keyword evidence="2" id="KW-0805">Transcription regulation</keyword>
<dbReference type="SUPFAM" id="SSF53850">
    <property type="entry name" value="Periplasmic binding protein-like II"/>
    <property type="match status" value="1"/>
</dbReference>